<evidence type="ECO:0000313" key="3">
    <source>
        <dbReference type="EMBL" id="CAG5117770.1"/>
    </source>
</evidence>
<evidence type="ECO:0000313" key="4">
    <source>
        <dbReference type="Proteomes" id="UP000678393"/>
    </source>
</evidence>
<dbReference type="Proteomes" id="UP000678393">
    <property type="component" value="Unassembled WGS sequence"/>
</dbReference>
<dbReference type="Gene3D" id="2.40.180.10">
    <property type="entry name" value="Catalase core domain"/>
    <property type="match status" value="2"/>
</dbReference>
<name>A0A8S3YS19_9EUPU</name>
<dbReference type="InterPro" id="IPR052970">
    <property type="entry name" value="Inner_ear_hair_cell_LOXHD"/>
</dbReference>
<sequence>MDDSSIWIKQPRHIYSANGQLNCRVQGTWAGPINSQLYSDSLIRLSKCTEQNLSRLERSRKQECNVLPYQFERKPASELSSSVGSNVVATWKTGYSVSRSAQDDDTLSTESLTAPVNFCYLCSTVDQDHSHKFRQRALKKKEGKPRICYIAPQPRVRPKLTEEPPTDFDNRYKVVVWTGNKRGTTTSANVYITLKGSRNILHKTRLCHGSAASKPFCFCQGARDVFFLRSPTLGNLEMLTVELDSDVQKQCSWYCDKIEVMCLKTFRCWLFECHNWLSLSHGDYRIVRDLTAVNLNKRVQEFELTVTTGSKKLAGTDANVFVTLQGSTGRSPKIKLISESSRKLFQRNSVDRFLVKCTDIGEIRSL</sequence>
<feature type="domain" description="PLAT" evidence="2">
    <location>
        <begin position="300"/>
        <end position="366"/>
    </location>
</feature>
<evidence type="ECO:0000259" key="2">
    <source>
        <dbReference type="PROSITE" id="PS50095"/>
    </source>
</evidence>
<reference evidence="3" key="1">
    <citation type="submission" date="2021-04" db="EMBL/GenBank/DDBJ databases">
        <authorList>
            <consortium name="Molecular Ecology Group"/>
        </authorList>
    </citation>
    <scope>NUCLEOTIDE SEQUENCE</scope>
</reference>
<organism evidence="3 4">
    <name type="scientific">Candidula unifasciata</name>
    <dbReference type="NCBI Taxonomy" id="100452"/>
    <lineage>
        <taxon>Eukaryota</taxon>
        <taxon>Metazoa</taxon>
        <taxon>Spiralia</taxon>
        <taxon>Lophotrochozoa</taxon>
        <taxon>Mollusca</taxon>
        <taxon>Gastropoda</taxon>
        <taxon>Heterobranchia</taxon>
        <taxon>Euthyneura</taxon>
        <taxon>Panpulmonata</taxon>
        <taxon>Eupulmonata</taxon>
        <taxon>Stylommatophora</taxon>
        <taxon>Helicina</taxon>
        <taxon>Helicoidea</taxon>
        <taxon>Geomitridae</taxon>
        <taxon>Candidula</taxon>
    </lineage>
</organism>
<comment type="caution">
    <text evidence="1">Lacks conserved residue(s) required for the propagation of feature annotation.</text>
</comment>
<protein>
    <recommendedName>
        <fullName evidence="2">PLAT domain-containing protein</fullName>
    </recommendedName>
</protein>
<dbReference type="PANTHER" id="PTHR45901:SF3">
    <property type="entry name" value="LIPOXYGENASE HOMOLOGY DOMAIN-CONTAINING PROTEIN 1"/>
    <property type="match status" value="1"/>
</dbReference>
<dbReference type="EMBL" id="CAJHNH020000450">
    <property type="protein sequence ID" value="CAG5117770.1"/>
    <property type="molecule type" value="Genomic_DNA"/>
</dbReference>
<dbReference type="OrthoDB" id="5322100at2759"/>
<proteinExistence type="predicted"/>
<dbReference type="SMART" id="SM00308">
    <property type="entry name" value="LH2"/>
    <property type="match status" value="1"/>
</dbReference>
<dbReference type="InterPro" id="IPR001024">
    <property type="entry name" value="PLAT/LH2_dom"/>
</dbReference>
<feature type="domain" description="PLAT" evidence="2">
    <location>
        <begin position="170"/>
        <end position="291"/>
    </location>
</feature>
<dbReference type="PROSITE" id="PS50095">
    <property type="entry name" value="PLAT"/>
    <property type="match status" value="2"/>
</dbReference>
<gene>
    <name evidence="3" type="ORF">CUNI_LOCUS3328</name>
</gene>
<evidence type="ECO:0000256" key="1">
    <source>
        <dbReference type="PROSITE-ProRule" id="PRU00152"/>
    </source>
</evidence>
<comment type="caution">
    <text evidence="3">The sequence shown here is derived from an EMBL/GenBank/DDBJ whole genome shotgun (WGS) entry which is preliminary data.</text>
</comment>
<dbReference type="SUPFAM" id="SSF49723">
    <property type="entry name" value="Lipase/lipooxygenase domain (PLAT/LH2 domain)"/>
    <property type="match status" value="2"/>
</dbReference>
<dbReference type="PANTHER" id="PTHR45901">
    <property type="entry name" value="PROTEIN CBG12474"/>
    <property type="match status" value="1"/>
</dbReference>
<dbReference type="AlphaFoldDB" id="A0A8S3YS19"/>
<keyword evidence="4" id="KW-1185">Reference proteome</keyword>
<dbReference type="InterPro" id="IPR036392">
    <property type="entry name" value="PLAT/LH2_dom_sf"/>
</dbReference>
<accession>A0A8S3YS19</accession>
<feature type="non-terminal residue" evidence="3">
    <location>
        <position position="1"/>
    </location>
</feature>
<dbReference type="Pfam" id="PF01477">
    <property type="entry name" value="PLAT"/>
    <property type="match status" value="2"/>
</dbReference>